<proteinExistence type="predicted"/>
<gene>
    <name evidence="2" type="ORF">PMAYCL1PPCAC_17672</name>
</gene>
<dbReference type="EMBL" id="BTRK01000004">
    <property type="protein sequence ID" value="GMR47477.1"/>
    <property type="molecule type" value="Genomic_DNA"/>
</dbReference>
<accession>A0AAN5CN49</accession>
<keyword evidence="1" id="KW-0812">Transmembrane</keyword>
<comment type="caution">
    <text evidence="2">The sequence shown here is derived from an EMBL/GenBank/DDBJ whole genome shotgun (WGS) entry which is preliminary data.</text>
</comment>
<evidence type="ECO:0000256" key="1">
    <source>
        <dbReference type="SAM" id="Phobius"/>
    </source>
</evidence>
<sequence>LDIDTHVQVIDHKSGRKILLLCFFYAYLLMITRPISFLIVERVSNFGHQEGLTGISRSVFLSSSILYDFLLYLLNFLVFLCASL</sequence>
<evidence type="ECO:0000313" key="2">
    <source>
        <dbReference type="EMBL" id="GMR47477.1"/>
    </source>
</evidence>
<protein>
    <submittedName>
        <fullName evidence="2">Uncharacterized protein</fullName>
    </submittedName>
</protein>
<feature type="transmembrane region" description="Helical" evidence="1">
    <location>
        <begin position="60"/>
        <end position="82"/>
    </location>
</feature>
<keyword evidence="1" id="KW-1133">Transmembrane helix</keyword>
<feature type="non-terminal residue" evidence="2">
    <location>
        <position position="84"/>
    </location>
</feature>
<keyword evidence="3" id="KW-1185">Reference proteome</keyword>
<feature type="transmembrane region" description="Helical" evidence="1">
    <location>
        <begin position="18"/>
        <end position="40"/>
    </location>
</feature>
<evidence type="ECO:0000313" key="3">
    <source>
        <dbReference type="Proteomes" id="UP001328107"/>
    </source>
</evidence>
<reference evidence="3" key="1">
    <citation type="submission" date="2022-10" db="EMBL/GenBank/DDBJ databases">
        <title>Genome assembly of Pristionchus species.</title>
        <authorList>
            <person name="Yoshida K."/>
            <person name="Sommer R.J."/>
        </authorList>
    </citation>
    <scope>NUCLEOTIDE SEQUENCE [LARGE SCALE GENOMIC DNA]</scope>
    <source>
        <strain evidence="3">RS5460</strain>
    </source>
</reference>
<dbReference type="Proteomes" id="UP001328107">
    <property type="component" value="Unassembled WGS sequence"/>
</dbReference>
<organism evidence="2 3">
    <name type="scientific">Pristionchus mayeri</name>
    <dbReference type="NCBI Taxonomy" id="1317129"/>
    <lineage>
        <taxon>Eukaryota</taxon>
        <taxon>Metazoa</taxon>
        <taxon>Ecdysozoa</taxon>
        <taxon>Nematoda</taxon>
        <taxon>Chromadorea</taxon>
        <taxon>Rhabditida</taxon>
        <taxon>Rhabditina</taxon>
        <taxon>Diplogasteromorpha</taxon>
        <taxon>Diplogasteroidea</taxon>
        <taxon>Neodiplogasteridae</taxon>
        <taxon>Pristionchus</taxon>
    </lineage>
</organism>
<name>A0AAN5CN49_9BILA</name>
<keyword evidence="1" id="KW-0472">Membrane</keyword>
<feature type="non-terminal residue" evidence="2">
    <location>
        <position position="1"/>
    </location>
</feature>
<dbReference type="AlphaFoldDB" id="A0AAN5CN49"/>